<feature type="compositionally biased region" description="Pro residues" evidence="10">
    <location>
        <begin position="151"/>
        <end position="161"/>
    </location>
</feature>
<evidence type="ECO:0000256" key="3">
    <source>
        <dbReference type="ARBA" id="ARBA00022475"/>
    </source>
</evidence>
<evidence type="ECO:0000313" key="12">
    <source>
        <dbReference type="Proteomes" id="UP000004956"/>
    </source>
</evidence>
<evidence type="ECO:0000256" key="1">
    <source>
        <dbReference type="ARBA" id="ARBA00004141"/>
    </source>
</evidence>
<accession>H3KDH7</accession>
<gene>
    <name evidence="9" type="primary">mscL</name>
    <name evidence="11" type="ORF">HMPREF9440_00786</name>
</gene>
<dbReference type="GO" id="GO:0005886">
    <property type="term" value="C:plasma membrane"/>
    <property type="evidence" value="ECO:0007669"/>
    <property type="project" value="UniProtKB-SubCell"/>
</dbReference>
<evidence type="ECO:0000256" key="9">
    <source>
        <dbReference type="HAMAP-Rule" id="MF_00115"/>
    </source>
</evidence>
<organism evidence="11 12">
    <name type="scientific">Sutterella parvirubra YIT 11816</name>
    <dbReference type="NCBI Taxonomy" id="762967"/>
    <lineage>
        <taxon>Bacteria</taxon>
        <taxon>Pseudomonadati</taxon>
        <taxon>Pseudomonadota</taxon>
        <taxon>Betaproteobacteria</taxon>
        <taxon>Burkholderiales</taxon>
        <taxon>Sutterellaceae</taxon>
        <taxon>Sutterella</taxon>
    </lineage>
</organism>
<dbReference type="EMBL" id="AFBQ01000107">
    <property type="protein sequence ID" value="EHY31838.1"/>
    <property type="molecule type" value="Genomic_DNA"/>
</dbReference>
<keyword evidence="6 9" id="KW-0406">Ion transport</keyword>
<dbReference type="AlphaFoldDB" id="H3KDH7"/>
<dbReference type="Gene3D" id="1.10.1200.120">
    <property type="entry name" value="Large-conductance mechanosensitive channel, MscL, domain 1"/>
    <property type="match status" value="1"/>
</dbReference>
<name>H3KDH7_9BURK</name>
<keyword evidence="12" id="KW-1185">Reference proteome</keyword>
<keyword evidence="7 9" id="KW-0472">Membrane</keyword>
<feature type="transmembrane region" description="Helical" evidence="9">
    <location>
        <begin position="85"/>
        <end position="109"/>
    </location>
</feature>
<dbReference type="InterPro" id="IPR036019">
    <property type="entry name" value="MscL_channel"/>
</dbReference>
<sequence>MRKFLQEFQAFISRGNVLDLAVAVITGAAFTNIVNSLIKDIVNPILGVLVGRPDFTNLFFVLKQPPEGFDGPWTYDALTKAGATVLGYGAFLTSVVQFLLMAFTVFWMIKVVTTLRVKLESEAVAKLPKLSSVLPGGKKEEEAQKEEKPAEPAPAPAPEPAPAVSAETTELLREIRDLLKASKSA</sequence>
<keyword evidence="4 9" id="KW-0812">Transmembrane</keyword>
<evidence type="ECO:0000256" key="4">
    <source>
        <dbReference type="ARBA" id="ARBA00022692"/>
    </source>
</evidence>
<dbReference type="PANTHER" id="PTHR30266:SF2">
    <property type="entry name" value="LARGE-CONDUCTANCE MECHANOSENSITIVE CHANNEL"/>
    <property type="match status" value="1"/>
</dbReference>
<dbReference type="RefSeq" id="WP_008541463.1">
    <property type="nucleotide sequence ID" value="NZ_JH604918.1"/>
</dbReference>
<feature type="transmembrane region" description="Helical" evidence="9">
    <location>
        <begin position="20"/>
        <end position="38"/>
    </location>
</feature>
<comment type="subunit">
    <text evidence="9">Homopentamer.</text>
</comment>
<evidence type="ECO:0000256" key="8">
    <source>
        <dbReference type="ARBA" id="ARBA00023303"/>
    </source>
</evidence>
<evidence type="ECO:0000313" key="11">
    <source>
        <dbReference type="EMBL" id="EHY31838.1"/>
    </source>
</evidence>
<keyword evidence="2 9" id="KW-0813">Transport</keyword>
<dbReference type="OrthoDB" id="9810350at2"/>
<dbReference type="GO" id="GO:0008381">
    <property type="term" value="F:mechanosensitive monoatomic ion channel activity"/>
    <property type="evidence" value="ECO:0007669"/>
    <property type="project" value="UniProtKB-UniRule"/>
</dbReference>
<proteinExistence type="inferred from homology"/>
<comment type="similarity">
    <text evidence="9">Belongs to the MscL family.</text>
</comment>
<evidence type="ECO:0000256" key="7">
    <source>
        <dbReference type="ARBA" id="ARBA00023136"/>
    </source>
</evidence>
<dbReference type="NCBIfam" id="TIGR00220">
    <property type="entry name" value="mscL"/>
    <property type="match status" value="1"/>
</dbReference>
<evidence type="ECO:0000256" key="10">
    <source>
        <dbReference type="SAM" id="MobiDB-lite"/>
    </source>
</evidence>
<comment type="caution">
    <text evidence="11">The sequence shown here is derived from an EMBL/GenBank/DDBJ whole genome shotgun (WGS) entry which is preliminary data.</text>
</comment>
<dbReference type="InterPro" id="IPR001185">
    <property type="entry name" value="MS_channel"/>
</dbReference>
<dbReference type="InterPro" id="IPR037673">
    <property type="entry name" value="MSC/AndL"/>
</dbReference>
<dbReference type="SUPFAM" id="SSF81330">
    <property type="entry name" value="Gated mechanosensitive channel"/>
    <property type="match status" value="1"/>
</dbReference>
<comment type="function">
    <text evidence="9">Channel that opens in response to stretch forces in the membrane lipid bilayer. May participate in the regulation of osmotic pressure changes within the cell.</text>
</comment>
<keyword evidence="9" id="KW-0997">Cell inner membrane</keyword>
<reference evidence="11 12" key="1">
    <citation type="submission" date="2011-11" db="EMBL/GenBank/DDBJ databases">
        <authorList>
            <person name="Weinstock G."/>
            <person name="Sodergren E."/>
            <person name="Clifton S."/>
            <person name="Fulton L."/>
            <person name="Fulton B."/>
            <person name="Courtney L."/>
            <person name="Fronick C."/>
            <person name="Harrison M."/>
            <person name="Strong C."/>
            <person name="Farmer C."/>
            <person name="Delahaunty K."/>
            <person name="Markovic C."/>
            <person name="Hall O."/>
            <person name="Minx P."/>
            <person name="Tomlinson C."/>
            <person name="Mitreva M."/>
            <person name="Hou S."/>
            <person name="Chen J."/>
            <person name="Wollam A."/>
            <person name="Pepin K.H."/>
            <person name="Johnson M."/>
            <person name="Bhonagiri V."/>
            <person name="Zhang X."/>
            <person name="Suruliraj S."/>
            <person name="Warren W."/>
            <person name="Chinwalla A."/>
            <person name="Mardis E.R."/>
            <person name="Wilson R.K."/>
        </authorList>
    </citation>
    <scope>NUCLEOTIDE SEQUENCE [LARGE SCALE GENOMIC DNA]</scope>
    <source>
        <strain evidence="11 12">YIT 11816</strain>
    </source>
</reference>
<dbReference type="PANTHER" id="PTHR30266">
    <property type="entry name" value="MECHANOSENSITIVE CHANNEL MSCL"/>
    <property type="match status" value="1"/>
</dbReference>
<dbReference type="HOGENOM" id="CLU_095787_0_1_4"/>
<evidence type="ECO:0000256" key="5">
    <source>
        <dbReference type="ARBA" id="ARBA00022989"/>
    </source>
</evidence>
<dbReference type="HAMAP" id="MF_00115">
    <property type="entry name" value="MscL"/>
    <property type="match status" value="1"/>
</dbReference>
<comment type="subcellular location">
    <subcellularLocation>
        <location evidence="9">Cell inner membrane</location>
        <topology evidence="9">Multi-pass membrane protein</topology>
    </subcellularLocation>
    <subcellularLocation>
        <location evidence="1">Membrane</location>
        <topology evidence="1">Multi-pass membrane protein</topology>
    </subcellularLocation>
</comment>
<protein>
    <recommendedName>
        <fullName evidence="9">Large-conductance mechanosensitive channel</fullName>
    </recommendedName>
</protein>
<keyword evidence="5 9" id="KW-1133">Transmembrane helix</keyword>
<dbReference type="PATRIC" id="fig|762967.3.peg.627"/>
<dbReference type="Pfam" id="PF01741">
    <property type="entry name" value="MscL"/>
    <property type="match status" value="1"/>
</dbReference>
<keyword evidence="8 9" id="KW-0407">Ion channel</keyword>
<dbReference type="Proteomes" id="UP000004956">
    <property type="component" value="Unassembled WGS sequence"/>
</dbReference>
<dbReference type="STRING" id="762967.HMPREF9440_00786"/>
<feature type="region of interest" description="Disordered" evidence="10">
    <location>
        <begin position="134"/>
        <end position="167"/>
    </location>
</feature>
<keyword evidence="3 9" id="KW-1003">Cell membrane</keyword>
<feature type="compositionally biased region" description="Basic and acidic residues" evidence="10">
    <location>
        <begin position="137"/>
        <end position="150"/>
    </location>
</feature>
<dbReference type="PRINTS" id="PR01264">
    <property type="entry name" value="MECHCHANNEL"/>
</dbReference>
<evidence type="ECO:0000256" key="2">
    <source>
        <dbReference type="ARBA" id="ARBA00022448"/>
    </source>
</evidence>
<evidence type="ECO:0000256" key="6">
    <source>
        <dbReference type="ARBA" id="ARBA00023065"/>
    </source>
</evidence>